<accession>A0ABN2IPR8</accession>
<protein>
    <submittedName>
        <fullName evidence="1">Uncharacterized protein</fullName>
    </submittedName>
</protein>
<evidence type="ECO:0000313" key="2">
    <source>
        <dbReference type="Proteomes" id="UP001500383"/>
    </source>
</evidence>
<dbReference type="EMBL" id="BAAAQG010000008">
    <property type="protein sequence ID" value="GAA1709334.1"/>
    <property type="molecule type" value="Genomic_DNA"/>
</dbReference>
<evidence type="ECO:0000313" key="1">
    <source>
        <dbReference type="EMBL" id="GAA1709334.1"/>
    </source>
</evidence>
<proteinExistence type="predicted"/>
<comment type="caution">
    <text evidence="1">The sequence shown here is derived from an EMBL/GenBank/DDBJ whole genome shotgun (WGS) entry which is preliminary data.</text>
</comment>
<organism evidence="1 2">
    <name type="scientific">Dietzia cercidiphylli</name>
    <dbReference type="NCBI Taxonomy" id="498199"/>
    <lineage>
        <taxon>Bacteria</taxon>
        <taxon>Bacillati</taxon>
        <taxon>Actinomycetota</taxon>
        <taxon>Actinomycetes</taxon>
        <taxon>Mycobacteriales</taxon>
        <taxon>Dietziaceae</taxon>
        <taxon>Dietzia</taxon>
    </lineage>
</organism>
<gene>
    <name evidence="1" type="ORF">GCM10009831_18700</name>
</gene>
<name>A0ABN2IPR8_9ACTN</name>
<dbReference type="Proteomes" id="UP001500383">
    <property type="component" value="Unassembled WGS sequence"/>
</dbReference>
<keyword evidence="2" id="KW-1185">Reference proteome</keyword>
<sequence>MHQIETELDAIRTEARATATRLRSSGDYTPQGIADTFDRYRQHNAWDDKVAELAAAASAAIDNASRQRDELKSAMVTPTGTTEEQLLAELRHQRRAQRVSAALEAGAGALVELIVNADQADLPLLHEHAVDYYSVRGGQAGEAGMAMIDHALQQRSPEYAAAASTAGRAESTRHVIAEKLKFVQAAVTDPNASDPTPGGVATVSVSAAGEDVANLAA</sequence>
<reference evidence="1 2" key="1">
    <citation type="journal article" date="2019" name="Int. J. Syst. Evol. Microbiol.">
        <title>The Global Catalogue of Microorganisms (GCM) 10K type strain sequencing project: providing services to taxonomists for standard genome sequencing and annotation.</title>
        <authorList>
            <consortium name="The Broad Institute Genomics Platform"/>
            <consortium name="The Broad Institute Genome Sequencing Center for Infectious Disease"/>
            <person name="Wu L."/>
            <person name="Ma J."/>
        </authorList>
    </citation>
    <scope>NUCLEOTIDE SEQUENCE [LARGE SCALE GENOMIC DNA]</scope>
    <source>
        <strain evidence="1 2">JCM 16002</strain>
    </source>
</reference>